<dbReference type="Gene3D" id="3.60.10.10">
    <property type="entry name" value="Endonuclease/exonuclease/phosphatase"/>
    <property type="match status" value="1"/>
</dbReference>
<name>A0A9D4ACV7_9ROSI</name>
<dbReference type="SUPFAM" id="SSF56219">
    <property type="entry name" value="DNase I-like"/>
    <property type="match status" value="1"/>
</dbReference>
<gene>
    <name evidence="2" type="ORF">J1N35_010972</name>
</gene>
<comment type="caution">
    <text evidence="2">The sequence shown here is derived from an EMBL/GenBank/DDBJ whole genome shotgun (WGS) entry which is preliminary data.</text>
</comment>
<dbReference type="InterPro" id="IPR043502">
    <property type="entry name" value="DNA/RNA_pol_sf"/>
</dbReference>
<evidence type="ECO:0000313" key="2">
    <source>
        <dbReference type="EMBL" id="KAH1107204.1"/>
    </source>
</evidence>
<protein>
    <recommendedName>
        <fullName evidence="1">Reverse transcriptase domain-containing protein</fullName>
    </recommendedName>
</protein>
<dbReference type="InterPro" id="IPR000477">
    <property type="entry name" value="RT_dom"/>
</dbReference>
<dbReference type="PROSITE" id="PS50878">
    <property type="entry name" value="RT_POL"/>
    <property type="match status" value="1"/>
</dbReference>
<sequence>MKIISWNIWGLGRSRIVNRLCNKLRAINPRILFLIEIKLDSKRIEMVRLKCGFPNGIDIGAIGSKGDGILRICFVGLEMTIRSIGCTSYKLSSVSKLFQNWSQTIFHEQKDDRLKLEERLSTLLEQQPTDAILAEILDVQLRLNFEVDKEEVYWAQWARLNWLQHGDRNTNFFYKVAVARHFRNRISRLHDDSGQWVSESKDIIHVALKQFSDLFTVLNLGGDDRILGLVEKRITTTMNKNLLKSFMKDEIWSAVKSMAPMKAPRIGGFPALFYQCYWHIAGDEISTYCLEVLDGKIEMAKINQTYLVLIPKVDKPKNISQFRPISLCNVLYKIIAKVLVNSMSPILGSCIDEAQGVFIPGRQISSNSLITYEVLHSFKMKKNGKVGNFALKLDISKVYDRVEWDFLSGMMTKLGFHLDWIVLIMRCVCSVTYTVGINEKISDCFVPSRGLKQGDPLSPYLFLLMRFIVVSLDKSLIYFGACVGSEDRGLITNILGVQIAINSKKYLGLPMMVEKKKNGAFANFVDIFRRRIEGWSCRYLWMGAKKISLRQFNKLFQYMLCNVLHCLKVYVCSLRAL</sequence>
<dbReference type="CDD" id="cd01650">
    <property type="entry name" value="RT_nLTR_like"/>
    <property type="match status" value="1"/>
</dbReference>
<accession>A0A9D4ACV7</accession>
<evidence type="ECO:0000313" key="3">
    <source>
        <dbReference type="Proteomes" id="UP000828251"/>
    </source>
</evidence>
<dbReference type="Proteomes" id="UP000828251">
    <property type="component" value="Unassembled WGS sequence"/>
</dbReference>
<dbReference type="OrthoDB" id="1744687at2759"/>
<reference evidence="2 3" key="1">
    <citation type="journal article" date="2021" name="Plant Biotechnol. J.">
        <title>Multi-omics assisted identification of the key and species-specific regulatory components of drought-tolerant mechanisms in Gossypium stocksii.</title>
        <authorList>
            <person name="Yu D."/>
            <person name="Ke L."/>
            <person name="Zhang D."/>
            <person name="Wu Y."/>
            <person name="Sun Y."/>
            <person name="Mei J."/>
            <person name="Sun J."/>
            <person name="Sun Y."/>
        </authorList>
    </citation>
    <scope>NUCLEOTIDE SEQUENCE [LARGE SCALE GENOMIC DNA]</scope>
    <source>
        <strain evidence="3">cv. E1</strain>
        <tissue evidence="2">Leaf</tissue>
    </source>
</reference>
<dbReference type="PANTHER" id="PTHR46890">
    <property type="entry name" value="NON-LTR RETROLELEMENT REVERSE TRANSCRIPTASE-LIKE PROTEIN-RELATED"/>
    <property type="match status" value="1"/>
</dbReference>
<dbReference type="PANTHER" id="PTHR46890:SF48">
    <property type="entry name" value="RNA-DIRECTED DNA POLYMERASE"/>
    <property type="match status" value="1"/>
</dbReference>
<dbReference type="InterPro" id="IPR052343">
    <property type="entry name" value="Retrotransposon-Effector_Assoc"/>
</dbReference>
<dbReference type="EMBL" id="JAIQCV010000004">
    <property type="protein sequence ID" value="KAH1107204.1"/>
    <property type="molecule type" value="Genomic_DNA"/>
</dbReference>
<evidence type="ECO:0000259" key="1">
    <source>
        <dbReference type="PROSITE" id="PS50878"/>
    </source>
</evidence>
<organism evidence="2 3">
    <name type="scientific">Gossypium stocksii</name>
    <dbReference type="NCBI Taxonomy" id="47602"/>
    <lineage>
        <taxon>Eukaryota</taxon>
        <taxon>Viridiplantae</taxon>
        <taxon>Streptophyta</taxon>
        <taxon>Embryophyta</taxon>
        <taxon>Tracheophyta</taxon>
        <taxon>Spermatophyta</taxon>
        <taxon>Magnoliopsida</taxon>
        <taxon>eudicotyledons</taxon>
        <taxon>Gunneridae</taxon>
        <taxon>Pentapetalae</taxon>
        <taxon>rosids</taxon>
        <taxon>malvids</taxon>
        <taxon>Malvales</taxon>
        <taxon>Malvaceae</taxon>
        <taxon>Malvoideae</taxon>
        <taxon>Gossypium</taxon>
    </lineage>
</organism>
<feature type="domain" description="Reverse transcriptase" evidence="1">
    <location>
        <begin position="291"/>
        <end position="546"/>
    </location>
</feature>
<dbReference type="Pfam" id="PF00078">
    <property type="entry name" value="RVT_1"/>
    <property type="match status" value="1"/>
</dbReference>
<proteinExistence type="predicted"/>
<dbReference type="SUPFAM" id="SSF56672">
    <property type="entry name" value="DNA/RNA polymerases"/>
    <property type="match status" value="1"/>
</dbReference>
<dbReference type="InterPro" id="IPR036691">
    <property type="entry name" value="Endo/exonu/phosph_ase_sf"/>
</dbReference>
<keyword evidence="3" id="KW-1185">Reference proteome</keyword>
<dbReference type="AlphaFoldDB" id="A0A9D4ACV7"/>